<organism evidence="3 4">
    <name type="scientific">Streptomyces bugieae</name>
    <dbReference type="NCBI Taxonomy" id="3098223"/>
    <lineage>
        <taxon>Bacteria</taxon>
        <taxon>Bacillati</taxon>
        <taxon>Actinomycetota</taxon>
        <taxon>Actinomycetes</taxon>
        <taxon>Kitasatosporales</taxon>
        <taxon>Streptomycetaceae</taxon>
        <taxon>Streptomyces</taxon>
    </lineage>
</organism>
<keyword evidence="4" id="KW-1185">Reference proteome</keyword>
<feature type="transmembrane region" description="Helical" evidence="2">
    <location>
        <begin position="254"/>
        <end position="272"/>
    </location>
</feature>
<comment type="caution">
    <text evidence="3">The sequence shown here is derived from an EMBL/GenBank/DDBJ whole genome shotgun (WGS) entry which is preliminary data.</text>
</comment>
<feature type="region of interest" description="Disordered" evidence="1">
    <location>
        <begin position="177"/>
        <end position="203"/>
    </location>
</feature>
<evidence type="ECO:0000256" key="1">
    <source>
        <dbReference type="SAM" id="MobiDB-lite"/>
    </source>
</evidence>
<dbReference type="Proteomes" id="UP001307760">
    <property type="component" value="Unassembled WGS sequence"/>
</dbReference>
<reference evidence="3 4" key="1">
    <citation type="submission" date="2023-12" db="EMBL/GenBank/DDBJ databases">
        <title>30 novel species of actinomycetes from the DSMZ collection.</title>
        <authorList>
            <person name="Nouioui I."/>
        </authorList>
    </citation>
    <scope>NUCLEOTIDE SEQUENCE [LARGE SCALE GENOMIC DNA]</scope>
    <source>
        <strain evidence="3 4">DSM 41528</strain>
    </source>
</reference>
<keyword evidence="2" id="KW-0812">Transmembrane</keyword>
<name>A0ABU7NS90_9ACTN</name>
<evidence type="ECO:0000313" key="4">
    <source>
        <dbReference type="Proteomes" id="UP001307760"/>
    </source>
</evidence>
<proteinExistence type="predicted"/>
<protein>
    <recommendedName>
        <fullName evidence="5">Integral membrane protein</fullName>
    </recommendedName>
</protein>
<keyword evidence="2" id="KW-0472">Membrane</keyword>
<dbReference type="EMBL" id="JAZBJP010000012">
    <property type="protein sequence ID" value="MEE4421788.1"/>
    <property type="molecule type" value="Genomic_DNA"/>
</dbReference>
<feature type="region of interest" description="Disordered" evidence="1">
    <location>
        <begin position="1"/>
        <end position="41"/>
    </location>
</feature>
<sequence>MTAPDSGTPGALRNSAADGPAEPAPEPRKAATARAARRGPADPVRALMHRHQALCAHAVDPLEIAAGLEAHGVTDRTAARFRHRDVFSLAEELYARVPRAEPGTVGTAARPGASAAERALDGTAGEWGADGGADRGTGGHPLDDADGTPYVGAEGTPYVGGLTLTGRPYGGGAAGPPYAGGGAGRRCSEGAGRPRIFSPAPSPLSPFGGGGGGWVRGWGGRCAATLHLLPGALCAATLAALASLGSAATPQARTAVGVTGLVLTALAVRLAVRSGPLRPRHPGTGPRATTLWTCWTVGYTLAGDRLLARLLPGGPDLPAAHPRPALAAAVALALAVLPAAGCARWFAVRGRRALAASRGLGEFASRIRPLLLGTTLLFLAALTALLLGARAALDGSDGGALPVVAILALGLLLFLARLLTVHGFPEAAALGLAAAAALEALAPALALLARLPGAPPLDAPVRALAAAVGPAAVPALACTAAALGLLAYGLRALTGACAHSPAPARPAKAPRP</sequence>
<feature type="transmembrane region" description="Helical" evidence="2">
    <location>
        <begin position="369"/>
        <end position="393"/>
    </location>
</feature>
<accession>A0ABU7NS90</accession>
<feature type="region of interest" description="Disordered" evidence="1">
    <location>
        <begin position="123"/>
        <end position="145"/>
    </location>
</feature>
<evidence type="ECO:0000313" key="3">
    <source>
        <dbReference type="EMBL" id="MEE4421788.1"/>
    </source>
</evidence>
<evidence type="ECO:0008006" key="5">
    <source>
        <dbReference type="Google" id="ProtNLM"/>
    </source>
</evidence>
<feature type="transmembrane region" description="Helical" evidence="2">
    <location>
        <begin position="427"/>
        <end position="451"/>
    </location>
</feature>
<gene>
    <name evidence="3" type="ORF">V2J85_20875</name>
</gene>
<feature type="transmembrane region" description="Helical" evidence="2">
    <location>
        <begin position="325"/>
        <end position="348"/>
    </location>
</feature>
<feature type="transmembrane region" description="Helical" evidence="2">
    <location>
        <begin position="463"/>
        <end position="490"/>
    </location>
</feature>
<keyword evidence="2" id="KW-1133">Transmembrane helix</keyword>
<dbReference type="RefSeq" id="WP_330822425.1">
    <property type="nucleotide sequence ID" value="NZ_JAZBJP010000012.1"/>
</dbReference>
<evidence type="ECO:0000256" key="2">
    <source>
        <dbReference type="SAM" id="Phobius"/>
    </source>
</evidence>
<feature type="compositionally biased region" description="Gly residues" evidence="1">
    <location>
        <begin position="128"/>
        <end position="139"/>
    </location>
</feature>
<feature type="transmembrane region" description="Helical" evidence="2">
    <location>
        <begin position="399"/>
        <end position="420"/>
    </location>
</feature>
<feature type="transmembrane region" description="Helical" evidence="2">
    <location>
        <begin position="226"/>
        <end position="248"/>
    </location>
</feature>